<name>A0A164P126_9NOCA</name>
<dbReference type="EMBL" id="LWGR01000004">
    <property type="protein sequence ID" value="KZM74977.1"/>
    <property type="molecule type" value="Genomic_DNA"/>
</dbReference>
<dbReference type="AlphaFoldDB" id="A0A164P126"/>
<protein>
    <recommendedName>
        <fullName evidence="3">AAA family ATPase</fullName>
    </recommendedName>
</protein>
<evidence type="ECO:0000313" key="1">
    <source>
        <dbReference type="EMBL" id="KZM74977.1"/>
    </source>
</evidence>
<gene>
    <name evidence="1" type="ORF">AWN90_23520</name>
</gene>
<dbReference type="OrthoDB" id="3418729at2"/>
<dbReference type="PROSITE" id="PS00675">
    <property type="entry name" value="SIGMA54_INTERACT_1"/>
    <property type="match status" value="1"/>
</dbReference>
<organism evidence="1 2">
    <name type="scientific">Nocardia terpenica</name>
    <dbReference type="NCBI Taxonomy" id="455432"/>
    <lineage>
        <taxon>Bacteria</taxon>
        <taxon>Bacillati</taxon>
        <taxon>Actinomycetota</taxon>
        <taxon>Actinomycetes</taxon>
        <taxon>Mycobacteriales</taxon>
        <taxon>Nocardiaceae</taxon>
        <taxon>Nocardia</taxon>
    </lineage>
</organism>
<dbReference type="Gene3D" id="3.40.50.300">
    <property type="entry name" value="P-loop containing nucleotide triphosphate hydrolases"/>
    <property type="match status" value="1"/>
</dbReference>
<dbReference type="InterPro" id="IPR027417">
    <property type="entry name" value="P-loop_NTPase"/>
</dbReference>
<evidence type="ECO:0000313" key="2">
    <source>
        <dbReference type="Proteomes" id="UP000076512"/>
    </source>
</evidence>
<comment type="caution">
    <text evidence="1">The sequence shown here is derived from an EMBL/GenBank/DDBJ whole genome shotgun (WGS) entry which is preliminary data.</text>
</comment>
<dbReference type="InterPro" id="IPR025662">
    <property type="entry name" value="Sigma_54_int_dom_ATP-bd_1"/>
</dbReference>
<evidence type="ECO:0008006" key="3">
    <source>
        <dbReference type="Google" id="ProtNLM"/>
    </source>
</evidence>
<dbReference type="Proteomes" id="UP000076512">
    <property type="component" value="Unassembled WGS sequence"/>
</dbReference>
<sequence length="179" mass="20109">MIEHECRRLLIVTGQEGAGKTTVVRALREHLSCGAVLDAEDIGQVTPWTMDDAFREMFHRNVAAVVTNFWAAGYPNVVAGSFVSGYDDFLAFRRLLSEAVTFGVVQLLASKPTRDRRRIARMKPSSAEWRDHVDRVDPEDVTLRRHGDEYRFLAVMTDGQPLSETLGTITAAFPEVFTH</sequence>
<dbReference type="SUPFAM" id="SSF52540">
    <property type="entry name" value="P-loop containing nucleoside triphosphate hydrolases"/>
    <property type="match status" value="1"/>
</dbReference>
<reference evidence="1 2" key="1">
    <citation type="submission" date="2016-04" db="EMBL/GenBank/DDBJ databases">
        <authorList>
            <person name="Evans L.H."/>
            <person name="Alamgir A."/>
            <person name="Owens N."/>
            <person name="Weber N.D."/>
            <person name="Virtaneva K."/>
            <person name="Barbian K."/>
            <person name="Babar A."/>
            <person name="Rosenke K."/>
        </authorList>
    </citation>
    <scope>NUCLEOTIDE SEQUENCE [LARGE SCALE GENOMIC DNA]</scope>
    <source>
        <strain evidence="1 2">IFM 0406</strain>
    </source>
</reference>
<dbReference type="STRING" id="455432.AWN90_23520"/>
<accession>A0A164P126</accession>
<dbReference type="RefSeq" id="WP_067586979.1">
    <property type="nucleotide sequence ID" value="NZ_JABMCZ010000005.1"/>
</dbReference>
<proteinExistence type="predicted"/>
<keyword evidence="2" id="KW-1185">Reference proteome</keyword>